<organism evidence="13 14">
    <name type="scientific">Gambusia affinis</name>
    <name type="common">Western mosquitofish</name>
    <name type="synonym">Heterandria affinis</name>
    <dbReference type="NCBI Taxonomy" id="33528"/>
    <lineage>
        <taxon>Eukaryota</taxon>
        <taxon>Metazoa</taxon>
        <taxon>Chordata</taxon>
        <taxon>Craniata</taxon>
        <taxon>Vertebrata</taxon>
        <taxon>Euteleostomi</taxon>
        <taxon>Actinopterygii</taxon>
        <taxon>Neopterygii</taxon>
        <taxon>Teleostei</taxon>
        <taxon>Neoteleostei</taxon>
        <taxon>Acanthomorphata</taxon>
        <taxon>Ovalentaria</taxon>
        <taxon>Atherinomorphae</taxon>
        <taxon>Cyprinodontiformes</taxon>
        <taxon>Poeciliidae</taxon>
        <taxon>Poeciliinae</taxon>
        <taxon>Gambusia</taxon>
    </lineage>
</organism>
<comment type="catalytic activity">
    <reaction evidence="9 10">
        <text>L-arginyl-[protein] + NAD(+) = N(omega)-(ADP-D-ribosyl)-L-arginyl-[protein] + nicotinamide + H(+)</text>
        <dbReference type="Rhea" id="RHEA:19149"/>
        <dbReference type="Rhea" id="RHEA-COMP:10532"/>
        <dbReference type="Rhea" id="RHEA-COMP:15087"/>
        <dbReference type="ChEBI" id="CHEBI:15378"/>
        <dbReference type="ChEBI" id="CHEBI:17154"/>
        <dbReference type="ChEBI" id="CHEBI:29965"/>
        <dbReference type="ChEBI" id="CHEBI:57540"/>
        <dbReference type="ChEBI" id="CHEBI:142554"/>
        <dbReference type="EC" id="2.4.2.31"/>
    </reaction>
</comment>
<dbReference type="EC" id="2.4.2.31" evidence="10"/>
<accession>A0A315UXL3</accession>
<evidence type="ECO:0000256" key="5">
    <source>
        <dbReference type="ARBA" id="ARBA00022729"/>
    </source>
</evidence>
<dbReference type="GO" id="GO:0005576">
    <property type="term" value="C:extracellular region"/>
    <property type="evidence" value="ECO:0007669"/>
    <property type="project" value="UniProtKB-SubCell"/>
</dbReference>
<dbReference type="InterPro" id="IPR050999">
    <property type="entry name" value="ADP-ribosyltransferase_ARG"/>
</dbReference>
<evidence type="ECO:0000256" key="12">
    <source>
        <dbReference type="SAM" id="Phobius"/>
    </source>
</evidence>
<feature type="non-terminal residue" evidence="13">
    <location>
        <position position="1"/>
    </location>
</feature>
<evidence type="ECO:0000313" key="13">
    <source>
        <dbReference type="EMBL" id="PWA14962.1"/>
    </source>
</evidence>
<proteinExistence type="inferred from homology"/>
<keyword evidence="12" id="KW-0472">Membrane</keyword>
<dbReference type="FunFam" id="3.90.176.10:FF:000001">
    <property type="entry name" value="NAD(P)(+)--arginine ADP-ribosyltransferase"/>
    <property type="match status" value="1"/>
</dbReference>
<dbReference type="GO" id="GO:0106274">
    <property type="term" value="F:NAD+-protein-arginine ADP-ribosyltransferase activity"/>
    <property type="evidence" value="ECO:0007669"/>
    <property type="project" value="UniProtKB-EC"/>
</dbReference>
<evidence type="ECO:0000256" key="9">
    <source>
        <dbReference type="ARBA" id="ARBA00047597"/>
    </source>
</evidence>
<name>A0A315UXL3_GAMAF</name>
<gene>
    <name evidence="13" type="ORF">CCH79_00014202</name>
</gene>
<evidence type="ECO:0000256" key="3">
    <source>
        <dbReference type="ARBA" id="ARBA00022679"/>
    </source>
</evidence>
<dbReference type="PRINTS" id="PR00970">
    <property type="entry name" value="RIBTRNSFRASE"/>
</dbReference>
<keyword evidence="3 10" id="KW-0808">Transferase</keyword>
<evidence type="ECO:0000256" key="10">
    <source>
        <dbReference type="RuleBase" id="RU361228"/>
    </source>
</evidence>
<dbReference type="GO" id="GO:0090729">
    <property type="term" value="F:toxin activity"/>
    <property type="evidence" value="ECO:0007669"/>
    <property type="project" value="UniProtKB-KW"/>
</dbReference>
<evidence type="ECO:0000256" key="2">
    <source>
        <dbReference type="ARBA" id="ARBA00022676"/>
    </source>
</evidence>
<keyword evidence="2 10" id="KW-0328">Glycosyltransferase</keyword>
<keyword evidence="5" id="KW-0732">Signal</keyword>
<dbReference type="EMBL" id="NHOQ01002739">
    <property type="protein sequence ID" value="PWA14962.1"/>
    <property type="molecule type" value="Genomic_DNA"/>
</dbReference>
<evidence type="ECO:0000256" key="4">
    <source>
        <dbReference type="ARBA" id="ARBA00022695"/>
    </source>
</evidence>
<feature type="transmembrane region" description="Helical" evidence="12">
    <location>
        <begin position="124"/>
        <end position="142"/>
    </location>
</feature>
<evidence type="ECO:0000256" key="6">
    <source>
        <dbReference type="ARBA" id="ARBA00022857"/>
    </source>
</evidence>
<protein>
    <recommendedName>
        <fullName evidence="10">NAD(P)(+)--arginine ADP-ribosyltransferase</fullName>
        <ecNumber evidence="10">2.4.2.31</ecNumber>
    </recommendedName>
    <alternativeName>
        <fullName evidence="10">Mono(ADP-ribosyl)transferase</fullName>
    </alternativeName>
</protein>
<dbReference type="AlphaFoldDB" id="A0A315UXL3"/>
<evidence type="ECO:0000256" key="7">
    <source>
        <dbReference type="ARBA" id="ARBA00023027"/>
    </source>
</evidence>
<keyword evidence="12" id="KW-0812">Transmembrane</keyword>
<evidence type="ECO:0000313" key="14">
    <source>
        <dbReference type="Proteomes" id="UP000250572"/>
    </source>
</evidence>
<dbReference type="SUPFAM" id="SSF56399">
    <property type="entry name" value="ADP-ribosylation"/>
    <property type="match status" value="3"/>
</dbReference>
<evidence type="ECO:0000256" key="8">
    <source>
        <dbReference type="ARBA" id="ARBA00023157"/>
    </source>
</evidence>
<keyword evidence="8" id="KW-1015">Disulfide bond</keyword>
<dbReference type="InterPro" id="IPR000768">
    <property type="entry name" value="ART"/>
</dbReference>
<keyword evidence="14" id="KW-1185">Reference proteome</keyword>
<keyword evidence="4" id="KW-0548">Nucleotidyltransferase</keyword>
<feature type="compositionally biased region" description="Basic and acidic residues" evidence="11">
    <location>
        <begin position="942"/>
        <end position="951"/>
    </location>
</feature>
<dbReference type="GO" id="GO:0003950">
    <property type="term" value="F:NAD+ poly-ADP-ribosyltransferase activity"/>
    <property type="evidence" value="ECO:0007669"/>
    <property type="project" value="TreeGrafter"/>
</dbReference>
<dbReference type="Proteomes" id="UP000250572">
    <property type="component" value="Unassembled WGS sequence"/>
</dbReference>
<reference evidence="13 14" key="1">
    <citation type="journal article" date="2018" name="G3 (Bethesda)">
        <title>A High-Quality Reference Genome for the Invasive Mosquitofish Gambusia affinis Using a Chicago Library.</title>
        <authorList>
            <person name="Hoffberg S.L."/>
            <person name="Troendle N.J."/>
            <person name="Glenn T.C."/>
            <person name="Mahmud O."/>
            <person name="Louha S."/>
            <person name="Chalopin D."/>
            <person name="Bennetzen J.L."/>
            <person name="Mauricio R."/>
        </authorList>
    </citation>
    <scope>NUCLEOTIDE SEQUENCE [LARGE SCALE GENOMIC DNA]</scope>
    <source>
        <strain evidence="13">NE01/NJP1002.9</strain>
        <tissue evidence="13">Muscle</tissue>
    </source>
</reference>
<dbReference type="PANTHER" id="PTHR10339:SF27">
    <property type="entry name" value="NAD(P)(+)--ARGININE ADP-RIBOSYLTRANSFERASE"/>
    <property type="match status" value="1"/>
</dbReference>
<dbReference type="PROSITE" id="PS51996">
    <property type="entry name" value="TR_MART"/>
    <property type="match status" value="1"/>
</dbReference>
<sequence length="1000" mass="113780">KSQDCLLISLDMAPDSVDDMYDKCEEKMKGKIENDFLQNEKNKNKNFKEAWNKAEEYYKSGYANEMFGEESCFEIITCFGAEISKFSKFPSEREVLVPPYEVFKVTEVKERSEQNKLPCKMARLVIWVAVFVLCASCDGTLLENLKTLLHKSKGWFHRPIQLDMAPNSVDDMYDKCEEDMEKKITETFLQNEINKSKYFKQAWDSAEKYYNENWRSNPPLKKEQIMALYAYTLNVPQLYSVFNNAVRKQKSVYKTNFPYHTLHFYLTMALRTINPKAENCVTVFRRTNCKFSKPVLNKEIRLGAFSSSSVDGYPCEKTFGNRSCFEISTCFGADISKFSKIKSEKEVLIPPYEVFKVTEIKKDNTLPCEVVYKLQSTNTPRSNLNCALVKRKRHGFAEICAAGEPFLFHGLVIQNRDFGSAASKLVVIELRDMTFWWKSARGIKLLRNLVPLCGLLLVLVLLYIGPFLILCCRQRPAENAAVLPLDMAPDSIDDMYDGCRSKSVSLINLYGVFEWHVNKNFSYAWAVDERNAKKPVHKHLQDDHATSLYIFTKLANIRQDFNTAVKTGKHKYSTDSFRFHFLYFYLTDAIQALHPNHSACQTVFLRTWKRFEQDIVNTNVRFGGFTWAISSKQSFEVNGNVSCFEIQTCFGADITHYSSVNQMGQVLIPTYEVFRVTDVVTGDPWCGVVYKLQSTKKPKADQNCKLSQKLTKYLLGERFINWGGGNNVTMSACAVLLMINSFILVKRKQKCYVAVVLGAMIVLIIFIWINLKCTWMSKQTEMRFTSDVFEVHETDSRQQKTAKPARLNTNRIGRGASSILNMVGIVYESENHTNRTIEGNGAVKTRVLVTRPTRGNDEYRTTHMPGRLATETLQRIYRSQSEGDVDDWRWLETGNWFRIESSAASLGTGSAHRRLREGKDSLAPISCGEVSDVAGNVLAAQDPKRVKDKSKPRGSKTGGGRGGGGRDGDALGKVGKERRGKTCGKGQQAGNRTCDGRVED</sequence>
<feature type="transmembrane region" description="Helical" evidence="12">
    <location>
        <begin position="449"/>
        <end position="470"/>
    </location>
</feature>
<dbReference type="Pfam" id="PF01129">
    <property type="entry name" value="ART"/>
    <property type="match status" value="4"/>
</dbReference>
<feature type="transmembrane region" description="Helical" evidence="12">
    <location>
        <begin position="728"/>
        <end position="745"/>
    </location>
</feature>
<keyword evidence="6 10" id="KW-0521">NADP</keyword>
<keyword evidence="12" id="KW-1133">Transmembrane helix</keyword>
<feature type="region of interest" description="Disordered" evidence="11">
    <location>
        <begin position="936"/>
        <end position="1000"/>
    </location>
</feature>
<comment type="similarity">
    <text evidence="1 10">Belongs to the Arg-specific ADP-ribosyltransferase family.</text>
</comment>
<dbReference type="STRING" id="33528.ENSGAFP00000024332"/>
<dbReference type="GO" id="GO:0016779">
    <property type="term" value="F:nucleotidyltransferase activity"/>
    <property type="evidence" value="ECO:0007669"/>
    <property type="project" value="UniProtKB-KW"/>
</dbReference>
<keyword evidence="7 10" id="KW-0520">NAD</keyword>
<dbReference type="Gene3D" id="3.90.176.10">
    <property type="entry name" value="Toxin ADP-ribosyltransferase, Chain A, domain 1"/>
    <property type="match status" value="4"/>
</dbReference>
<feature type="compositionally biased region" description="Basic and acidic residues" evidence="11">
    <location>
        <begin position="964"/>
        <end position="977"/>
    </location>
</feature>
<dbReference type="PANTHER" id="PTHR10339">
    <property type="entry name" value="ADP-RIBOSYLTRANSFERASE"/>
    <property type="match status" value="1"/>
</dbReference>
<comment type="caution">
    <text evidence="13">The sequence shown here is derived from an EMBL/GenBank/DDBJ whole genome shotgun (WGS) entry which is preliminary data.</text>
</comment>
<evidence type="ECO:0000256" key="1">
    <source>
        <dbReference type="ARBA" id="ARBA00009558"/>
    </source>
</evidence>
<evidence type="ECO:0000256" key="11">
    <source>
        <dbReference type="SAM" id="MobiDB-lite"/>
    </source>
</evidence>
<feature type="transmembrane region" description="Helical" evidence="12">
    <location>
        <begin position="752"/>
        <end position="771"/>
    </location>
</feature>